<evidence type="ECO:0000313" key="2">
    <source>
        <dbReference type="EMBL" id="VVP30478.1"/>
    </source>
</evidence>
<dbReference type="AlphaFoldDB" id="A0A5E7N011"/>
<organism evidence="2 3">
    <name type="scientific">Pseudomonas fluorescens</name>
    <dbReference type="NCBI Taxonomy" id="294"/>
    <lineage>
        <taxon>Bacteria</taxon>
        <taxon>Pseudomonadati</taxon>
        <taxon>Pseudomonadota</taxon>
        <taxon>Gammaproteobacteria</taxon>
        <taxon>Pseudomonadales</taxon>
        <taxon>Pseudomonadaceae</taxon>
        <taxon>Pseudomonas</taxon>
    </lineage>
</organism>
<accession>A0A5E7N011</accession>
<dbReference type="RefSeq" id="WP_150781379.1">
    <property type="nucleotide sequence ID" value="NZ_CABVIH010000023.1"/>
</dbReference>
<gene>
    <name evidence="2" type="ORF">PS880_04311</name>
</gene>
<dbReference type="Proteomes" id="UP000375525">
    <property type="component" value="Unassembled WGS sequence"/>
</dbReference>
<keyword evidence="1" id="KW-0812">Transmembrane</keyword>
<sequence length="79" mass="8898">MKLLYWANRTLCVIGQPSASLALAALVFVWFKIGYIGLMAVMPSILLLLVAIVYCQFLKRFYRRGAKAVERRRACSGLS</sequence>
<feature type="transmembrane region" description="Helical" evidence="1">
    <location>
        <begin position="37"/>
        <end position="57"/>
    </location>
</feature>
<proteinExistence type="predicted"/>
<name>A0A5E7N011_PSEFL</name>
<keyword evidence="1" id="KW-1133">Transmembrane helix</keyword>
<evidence type="ECO:0000256" key="1">
    <source>
        <dbReference type="SAM" id="Phobius"/>
    </source>
</evidence>
<keyword evidence="1" id="KW-0472">Membrane</keyword>
<protein>
    <submittedName>
        <fullName evidence="2">Uncharacterized protein</fullName>
    </submittedName>
</protein>
<reference evidence="2 3" key="1">
    <citation type="submission" date="2019-09" db="EMBL/GenBank/DDBJ databases">
        <authorList>
            <person name="Chandra G."/>
            <person name="Truman W A."/>
        </authorList>
    </citation>
    <scope>NUCLEOTIDE SEQUENCE [LARGE SCALE GENOMIC DNA]</scope>
    <source>
        <strain evidence="2">PS880</strain>
    </source>
</reference>
<evidence type="ECO:0000313" key="3">
    <source>
        <dbReference type="Proteomes" id="UP000375525"/>
    </source>
</evidence>
<feature type="transmembrane region" description="Helical" evidence="1">
    <location>
        <begin position="12"/>
        <end position="31"/>
    </location>
</feature>
<dbReference type="EMBL" id="CABVIH010000023">
    <property type="protein sequence ID" value="VVP30478.1"/>
    <property type="molecule type" value="Genomic_DNA"/>
</dbReference>